<dbReference type="Proteomes" id="UP000030746">
    <property type="component" value="Unassembled WGS sequence"/>
</dbReference>
<comment type="subcellular location">
    <subcellularLocation>
        <location evidence="1">Cytoplasm</location>
    </subcellularLocation>
</comment>
<name>V4ACD8_LOTGI</name>
<keyword evidence="4" id="KW-0560">Oxidoreductase</keyword>
<dbReference type="PRINTS" id="PR00081">
    <property type="entry name" value="GDHRDH"/>
</dbReference>
<dbReference type="Pfam" id="PF00106">
    <property type="entry name" value="adh_short"/>
    <property type="match status" value="1"/>
</dbReference>
<keyword evidence="2" id="KW-0963">Cytoplasm</keyword>
<evidence type="ECO:0000256" key="1">
    <source>
        <dbReference type="ARBA" id="ARBA00004496"/>
    </source>
</evidence>
<dbReference type="RefSeq" id="XP_009056459.1">
    <property type="nucleotide sequence ID" value="XM_009058211.1"/>
</dbReference>
<evidence type="ECO:0000256" key="2">
    <source>
        <dbReference type="ARBA" id="ARBA00022490"/>
    </source>
</evidence>
<dbReference type="OrthoDB" id="153074at2759"/>
<dbReference type="PANTHER" id="PTHR44085">
    <property type="entry name" value="SEPIAPTERIN REDUCTASE"/>
    <property type="match status" value="1"/>
</dbReference>
<evidence type="ECO:0000256" key="3">
    <source>
        <dbReference type="ARBA" id="ARBA00022857"/>
    </source>
</evidence>
<dbReference type="GO" id="GO:0006729">
    <property type="term" value="P:tetrahydrobiopterin biosynthetic process"/>
    <property type="evidence" value="ECO:0007669"/>
    <property type="project" value="TreeGrafter"/>
</dbReference>
<dbReference type="STRING" id="225164.V4ACD8"/>
<keyword evidence="6" id="KW-1185">Reference proteome</keyword>
<evidence type="ECO:0000256" key="4">
    <source>
        <dbReference type="ARBA" id="ARBA00023002"/>
    </source>
</evidence>
<dbReference type="SUPFAM" id="SSF51735">
    <property type="entry name" value="NAD(P)-binding Rossmann-fold domains"/>
    <property type="match status" value="1"/>
</dbReference>
<evidence type="ECO:0008006" key="7">
    <source>
        <dbReference type="Google" id="ProtNLM"/>
    </source>
</evidence>
<dbReference type="InterPro" id="IPR036291">
    <property type="entry name" value="NAD(P)-bd_dom_sf"/>
</dbReference>
<dbReference type="PANTHER" id="PTHR44085:SF2">
    <property type="entry name" value="SEPIAPTERIN REDUCTASE"/>
    <property type="match status" value="1"/>
</dbReference>
<dbReference type="InterPro" id="IPR051721">
    <property type="entry name" value="Biopterin_syn/organic_redct"/>
</dbReference>
<dbReference type="GO" id="GO:0004757">
    <property type="term" value="F:sepiapterin reductase (NADP+) activity"/>
    <property type="evidence" value="ECO:0007669"/>
    <property type="project" value="TreeGrafter"/>
</dbReference>
<dbReference type="OMA" id="RICTSHW"/>
<dbReference type="KEGG" id="lgi:LOTGIDRAFT_162251"/>
<dbReference type="HOGENOM" id="CLU_010194_2_11_1"/>
<dbReference type="InterPro" id="IPR002347">
    <property type="entry name" value="SDR_fam"/>
</dbReference>
<reference evidence="5 6" key="1">
    <citation type="journal article" date="2013" name="Nature">
        <title>Insights into bilaterian evolution from three spiralian genomes.</title>
        <authorList>
            <person name="Simakov O."/>
            <person name="Marletaz F."/>
            <person name="Cho S.J."/>
            <person name="Edsinger-Gonzales E."/>
            <person name="Havlak P."/>
            <person name="Hellsten U."/>
            <person name="Kuo D.H."/>
            <person name="Larsson T."/>
            <person name="Lv J."/>
            <person name="Arendt D."/>
            <person name="Savage R."/>
            <person name="Osoegawa K."/>
            <person name="de Jong P."/>
            <person name="Grimwood J."/>
            <person name="Chapman J.A."/>
            <person name="Shapiro H."/>
            <person name="Aerts A."/>
            <person name="Otillar R.P."/>
            <person name="Terry A.Y."/>
            <person name="Boore J.L."/>
            <person name="Grigoriev I.V."/>
            <person name="Lindberg D.R."/>
            <person name="Seaver E.C."/>
            <person name="Weisblat D.A."/>
            <person name="Putnam N.H."/>
            <person name="Rokhsar D.S."/>
        </authorList>
    </citation>
    <scope>NUCLEOTIDE SEQUENCE [LARGE SCALE GENOMIC DNA]</scope>
</reference>
<sequence length="189" mass="20932">MSLLERKSVCIISGASRGIGEALAYQLAQNLEAESLLILLARTGSDLETVKGEVNLAGMITLNANFLQAFPDQAKVVVNMSSHAAVKPYKCWAVHCAMKTGREMYFKTLALEEPSIRVLNYGPGAVKADTTLNILLNKIEDEEVKQSYRKILADGKFLPPKIPCQKLIEILKWNKFENGVHKSIKDNLD</sequence>
<proteinExistence type="predicted"/>
<dbReference type="GO" id="GO:0005737">
    <property type="term" value="C:cytoplasm"/>
    <property type="evidence" value="ECO:0007669"/>
    <property type="project" value="UniProtKB-SubCell"/>
</dbReference>
<dbReference type="AlphaFoldDB" id="V4ACD8"/>
<dbReference type="GeneID" id="20238959"/>
<gene>
    <name evidence="5" type="ORF">LOTGIDRAFT_162251</name>
</gene>
<accession>V4ACD8</accession>
<keyword evidence="3" id="KW-0521">NADP</keyword>
<dbReference type="EMBL" id="KB202014">
    <property type="protein sequence ID" value="ESO92770.1"/>
    <property type="molecule type" value="Genomic_DNA"/>
</dbReference>
<organism evidence="5 6">
    <name type="scientific">Lottia gigantea</name>
    <name type="common">Giant owl limpet</name>
    <dbReference type="NCBI Taxonomy" id="225164"/>
    <lineage>
        <taxon>Eukaryota</taxon>
        <taxon>Metazoa</taxon>
        <taxon>Spiralia</taxon>
        <taxon>Lophotrochozoa</taxon>
        <taxon>Mollusca</taxon>
        <taxon>Gastropoda</taxon>
        <taxon>Patellogastropoda</taxon>
        <taxon>Lottioidea</taxon>
        <taxon>Lottiidae</taxon>
        <taxon>Lottia</taxon>
    </lineage>
</organism>
<evidence type="ECO:0000313" key="6">
    <source>
        <dbReference type="Proteomes" id="UP000030746"/>
    </source>
</evidence>
<dbReference type="Gene3D" id="3.40.50.720">
    <property type="entry name" value="NAD(P)-binding Rossmann-like Domain"/>
    <property type="match status" value="2"/>
</dbReference>
<evidence type="ECO:0000313" key="5">
    <source>
        <dbReference type="EMBL" id="ESO92770.1"/>
    </source>
</evidence>
<protein>
    <recommendedName>
        <fullName evidence="7">Sepiapterin reductase</fullName>
    </recommendedName>
</protein>
<dbReference type="CTD" id="20238959"/>